<dbReference type="InterPro" id="IPR002933">
    <property type="entry name" value="Peptidase_M20"/>
</dbReference>
<feature type="binding site" evidence="2">
    <location>
        <position position="142"/>
    </location>
    <ligand>
        <name>Mn(2+)</name>
        <dbReference type="ChEBI" id="CHEBI:29035"/>
        <label>2</label>
    </ligand>
</feature>
<protein>
    <submittedName>
        <fullName evidence="4">p-aminobenzoyl-glutamate hydrolase subunit A</fullName>
    </submittedName>
</protein>
<keyword evidence="2" id="KW-0464">Manganese</keyword>
<evidence type="ECO:0000256" key="1">
    <source>
        <dbReference type="ARBA" id="ARBA00022801"/>
    </source>
</evidence>
<dbReference type="GO" id="GO:0016805">
    <property type="term" value="F:dipeptidase activity"/>
    <property type="evidence" value="ECO:0007669"/>
    <property type="project" value="TreeGrafter"/>
</dbReference>
<evidence type="ECO:0000313" key="5">
    <source>
        <dbReference type="Proteomes" id="UP000271003"/>
    </source>
</evidence>
<accession>A0A2Z6ICY1</accession>
<dbReference type="EMBL" id="AP018786">
    <property type="protein sequence ID" value="BBF24192.1"/>
    <property type="molecule type" value="Genomic_DNA"/>
</dbReference>
<dbReference type="RefSeq" id="WP_120177726.1">
    <property type="nucleotide sequence ID" value="NZ_AP018786.1"/>
</dbReference>
<dbReference type="GO" id="GO:0046657">
    <property type="term" value="P:folic acid catabolic process"/>
    <property type="evidence" value="ECO:0007669"/>
    <property type="project" value="TreeGrafter"/>
</dbReference>
<evidence type="ECO:0000313" key="4">
    <source>
        <dbReference type="EMBL" id="BBF24192.1"/>
    </source>
</evidence>
<dbReference type="InterPro" id="IPR017439">
    <property type="entry name" value="Amidohydrolase"/>
</dbReference>
<feature type="binding site" evidence="2">
    <location>
        <position position="144"/>
    </location>
    <ligand>
        <name>Mn(2+)</name>
        <dbReference type="ChEBI" id="CHEBI:29035"/>
        <label>2</label>
    </ligand>
</feature>
<feature type="domain" description="Peptidase M20 dimerisation" evidence="3">
    <location>
        <begin position="226"/>
        <end position="301"/>
    </location>
</feature>
<dbReference type="OrthoDB" id="9777385at2"/>
<evidence type="ECO:0000259" key="3">
    <source>
        <dbReference type="Pfam" id="PF07687"/>
    </source>
</evidence>
<dbReference type="PANTHER" id="PTHR30575:SF3">
    <property type="entry name" value="PEPTIDASE M20 DIMERISATION DOMAIN-CONTAINING PROTEIN"/>
    <property type="match status" value="1"/>
</dbReference>
<dbReference type="PANTHER" id="PTHR30575">
    <property type="entry name" value="PEPTIDASE M20"/>
    <property type="match status" value="1"/>
</dbReference>
<feature type="binding site" evidence="2">
    <location>
        <position position="398"/>
    </location>
    <ligand>
        <name>Mn(2+)</name>
        <dbReference type="ChEBI" id="CHEBI:29035"/>
        <label>2</label>
    </ligand>
</feature>
<proteinExistence type="predicted"/>
<dbReference type="Gene3D" id="3.40.630.10">
    <property type="entry name" value="Zn peptidases"/>
    <property type="match status" value="2"/>
</dbReference>
<dbReference type="NCBIfam" id="TIGR01891">
    <property type="entry name" value="amidohydrolases"/>
    <property type="match status" value="1"/>
</dbReference>
<keyword evidence="1 4" id="KW-0378">Hydrolase</keyword>
<dbReference type="SUPFAM" id="SSF53187">
    <property type="entry name" value="Zn-dependent exopeptidases"/>
    <property type="match status" value="1"/>
</dbReference>
<reference evidence="4 5" key="1">
    <citation type="journal article" date="2018" name="Int. J. Syst. Evol. Microbiol.">
        <title>Mesosutterella multiformis gen. nov., sp. nov., a member of the family Sutterellaceae and Sutterella megalosphaeroides sp. nov., isolated from human faeces.</title>
        <authorList>
            <person name="Sakamoto M."/>
            <person name="Ikeyama N."/>
            <person name="Kunihiro T."/>
            <person name="Iino T."/>
            <person name="Yuki M."/>
            <person name="Ohkuma M."/>
        </authorList>
    </citation>
    <scope>NUCLEOTIDE SEQUENCE [LARGE SCALE GENOMIC DNA]</scope>
    <source>
        <strain evidence="4 5">6FBBBH3</strain>
    </source>
</reference>
<keyword evidence="5" id="KW-1185">Reference proteome</keyword>
<dbReference type="Pfam" id="PF07687">
    <property type="entry name" value="M20_dimer"/>
    <property type="match status" value="1"/>
</dbReference>
<dbReference type="GO" id="GO:0005737">
    <property type="term" value="C:cytoplasm"/>
    <property type="evidence" value="ECO:0007669"/>
    <property type="project" value="TreeGrafter"/>
</dbReference>
<dbReference type="Proteomes" id="UP000271003">
    <property type="component" value="Chromosome"/>
</dbReference>
<dbReference type="KEGG" id="sutt:SUTMEG_20830"/>
<dbReference type="InterPro" id="IPR052030">
    <property type="entry name" value="Peptidase_M20/M20A_hydrolases"/>
</dbReference>
<dbReference type="GO" id="GO:0046872">
    <property type="term" value="F:metal ion binding"/>
    <property type="evidence" value="ECO:0007669"/>
    <property type="project" value="UniProtKB-KW"/>
</dbReference>
<dbReference type="SUPFAM" id="SSF55031">
    <property type="entry name" value="Bacterial exopeptidase dimerisation domain"/>
    <property type="match status" value="1"/>
</dbReference>
<sequence>MTCTSAYHDQLIEVRRHLHTMPEEGWSEFTTTAFVIGKLREYGYEVLTGTKVINPDNCLGRNPKVVEAGLAYARANGVSEELLAEMEGYTGCVGVLDTGRPGPTLAVRFDIDCVPVTESTEGDHLPAKEGFVSTRPGLMHACGHDAHTSTGLAVAHWFADNKDQMKGRIKILFQPAEEGVRGAAGMAASGVVDDADFFLSSHIAMMCKSGEMSINPYGFLCTTKLDVTYTGRPAHAGVEPNAGRNAMAAACNAFVQLLGIARHGSGMTRINVGQLNAGEGRNVIPSKAVMKMEVRGETGEINQYMYDSAVAIIKGCALAQGCEYTIEKMGEAVDLTNDPELVAVLKDAGEAVPGLKVCEEPMNFGGSEDATILARRVQAHGGKAAFFVLGSDRPSGHHTARFDIQEKDLDTGLAVWANVIGRILG</sequence>
<dbReference type="InterPro" id="IPR036264">
    <property type="entry name" value="Bact_exopeptidase_dim_dom"/>
</dbReference>
<feature type="binding site" evidence="2">
    <location>
        <position position="178"/>
    </location>
    <ligand>
        <name>Mn(2+)</name>
        <dbReference type="ChEBI" id="CHEBI:29035"/>
        <label>2</label>
    </ligand>
</feature>
<dbReference type="PIRSF" id="PIRSF005962">
    <property type="entry name" value="Pept_M20D_amidohydro"/>
    <property type="match status" value="1"/>
</dbReference>
<name>A0A2Z6ICY1_9BURK</name>
<comment type="cofactor">
    <cofactor evidence="2">
        <name>Mn(2+)</name>
        <dbReference type="ChEBI" id="CHEBI:29035"/>
    </cofactor>
    <text evidence="2">The Mn(2+) ion enhances activity.</text>
</comment>
<dbReference type="Pfam" id="PF01546">
    <property type="entry name" value="Peptidase_M20"/>
    <property type="match status" value="1"/>
</dbReference>
<dbReference type="GO" id="GO:0071713">
    <property type="term" value="F:para-aminobenzoyl-glutamate hydrolase activity"/>
    <property type="evidence" value="ECO:0007669"/>
    <property type="project" value="TreeGrafter"/>
</dbReference>
<evidence type="ECO:0000256" key="2">
    <source>
        <dbReference type="PIRSR" id="PIRSR005962-1"/>
    </source>
</evidence>
<dbReference type="InterPro" id="IPR011650">
    <property type="entry name" value="Peptidase_M20_dimer"/>
</dbReference>
<keyword evidence="2" id="KW-0479">Metal-binding</keyword>
<gene>
    <name evidence="4" type="primary">abgA_4</name>
    <name evidence="4" type="ORF">SUTMEG_20830</name>
</gene>
<organism evidence="4 5">
    <name type="scientific">Sutterella megalosphaeroides</name>
    <dbReference type="NCBI Taxonomy" id="2494234"/>
    <lineage>
        <taxon>Bacteria</taxon>
        <taxon>Pseudomonadati</taxon>
        <taxon>Pseudomonadota</taxon>
        <taxon>Betaproteobacteria</taxon>
        <taxon>Burkholderiales</taxon>
        <taxon>Sutterellaceae</taxon>
        <taxon>Sutterella</taxon>
    </lineage>
</organism>
<dbReference type="AlphaFoldDB" id="A0A2Z6ICY1"/>
<feature type="binding site" evidence="2">
    <location>
        <position position="202"/>
    </location>
    <ligand>
        <name>Mn(2+)</name>
        <dbReference type="ChEBI" id="CHEBI:29035"/>
        <label>2</label>
    </ligand>
</feature>